<protein>
    <submittedName>
        <fullName evidence="1">Uncharacterized protein</fullName>
    </submittedName>
</protein>
<evidence type="ECO:0000313" key="2">
    <source>
        <dbReference type="Proteomes" id="UP000034711"/>
    </source>
</evidence>
<sequence length="97" mass="11292">MGDYLSAHVLEGKMVVDTLFTIKRGDAKRKQEFLAFDNGSVLVLETGSYTPECGWYFFSTAQSFEGFMKRDEQYTSFPLRPEEVRVWWGRVLSKIKH</sequence>
<comment type="caution">
    <text evidence="1">The sequence shown here is derived from an EMBL/GenBank/DDBJ whole genome shotgun (WGS) entry which is preliminary data.</text>
</comment>
<evidence type="ECO:0000313" key="1">
    <source>
        <dbReference type="EMBL" id="KKW32844.1"/>
    </source>
</evidence>
<dbReference type="AlphaFoldDB" id="A0A0G2AJR5"/>
<proteinExistence type="predicted"/>
<dbReference type="EMBL" id="LCRI01000012">
    <property type="protein sequence ID" value="KKW32844.1"/>
    <property type="molecule type" value="Genomic_DNA"/>
</dbReference>
<name>A0A0G2AJR5_9BACT</name>
<gene>
    <name evidence="1" type="ORF">UY77_C0012G0011</name>
</gene>
<reference evidence="1 2" key="1">
    <citation type="journal article" date="2015" name="Nature">
        <title>rRNA introns, odd ribosomes, and small enigmatic genomes across a large radiation of phyla.</title>
        <authorList>
            <person name="Brown C.T."/>
            <person name="Hug L.A."/>
            <person name="Thomas B.C."/>
            <person name="Sharon I."/>
            <person name="Castelle C.J."/>
            <person name="Singh A."/>
            <person name="Wilkins M.J."/>
            <person name="Williams K.H."/>
            <person name="Banfield J.F."/>
        </authorList>
    </citation>
    <scope>NUCLEOTIDE SEQUENCE [LARGE SCALE GENOMIC DNA]</scope>
</reference>
<organism evidence="1 2">
    <name type="scientific">Candidatus Uhrbacteria bacterium GW2011_GWA2_53_10</name>
    <dbReference type="NCBI Taxonomy" id="1618980"/>
    <lineage>
        <taxon>Bacteria</taxon>
        <taxon>Candidatus Uhriibacteriota</taxon>
    </lineage>
</organism>
<dbReference type="Proteomes" id="UP000034711">
    <property type="component" value="Unassembled WGS sequence"/>
</dbReference>
<accession>A0A0G2AJR5</accession>